<feature type="region of interest" description="Disordered" evidence="1">
    <location>
        <begin position="17"/>
        <end position="72"/>
    </location>
</feature>
<evidence type="ECO:0000313" key="3">
    <source>
        <dbReference type="EMBL" id="RRT85826.1"/>
    </source>
</evidence>
<dbReference type="AlphaFoldDB" id="A0A427BBS7"/>
<dbReference type="EMBL" id="AMZH03000055">
    <property type="protein sequence ID" value="RRT85826.1"/>
    <property type="molecule type" value="Genomic_DNA"/>
</dbReference>
<accession>A0A427BBS7</accession>
<proteinExistence type="predicted"/>
<sequence length="103" mass="11609">MREVLRMIREVQAEVMVSSNRSDHSSGRWSNMVQNLPREDGLEDDDHSASTLTSTQKQRGSGLPPPTPATSSSTIDIVRHQILILLFYFLFSYFLSIKLISLG</sequence>
<evidence type="ECO:0000256" key="1">
    <source>
        <dbReference type="SAM" id="MobiDB-lite"/>
    </source>
</evidence>
<feature type="transmembrane region" description="Helical" evidence="2">
    <location>
        <begin position="82"/>
        <end position="101"/>
    </location>
</feature>
<comment type="caution">
    <text evidence="3">The sequence shown here is derived from an EMBL/GenBank/DDBJ whole genome shotgun (WGS) entry which is preliminary data.</text>
</comment>
<keyword evidence="2" id="KW-1133">Transmembrane helix</keyword>
<evidence type="ECO:0000313" key="4">
    <source>
        <dbReference type="Proteomes" id="UP000287651"/>
    </source>
</evidence>
<protein>
    <submittedName>
        <fullName evidence="3">Uncharacterized protein</fullName>
    </submittedName>
</protein>
<keyword evidence="2" id="KW-0472">Membrane</keyword>
<evidence type="ECO:0000256" key="2">
    <source>
        <dbReference type="SAM" id="Phobius"/>
    </source>
</evidence>
<dbReference type="Proteomes" id="UP000287651">
    <property type="component" value="Unassembled WGS sequence"/>
</dbReference>
<gene>
    <name evidence="3" type="ORF">B296_00003183</name>
</gene>
<feature type="compositionally biased region" description="Polar residues" evidence="1">
    <location>
        <begin position="49"/>
        <end position="59"/>
    </location>
</feature>
<reference evidence="3 4" key="1">
    <citation type="journal article" date="2014" name="Agronomy (Basel)">
        <title>A Draft Genome Sequence for Ensete ventricosum, the Drought-Tolerant Tree Against Hunger.</title>
        <authorList>
            <person name="Harrison J."/>
            <person name="Moore K.A."/>
            <person name="Paszkiewicz K."/>
            <person name="Jones T."/>
            <person name="Grant M."/>
            <person name="Ambacheew D."/>
            <person name="Muzemil S."/>
            <person name="Studholme D.J."/>
        </authorList>
    </citation>
    <scope>NUCLEOTIDE SEQUENCE [LARGE SCALE GENOMIC DNA]</scope>
</reference>
<keyword evidence="2" id="KW-0812">Transmembrane</keyword>
<organism evidence="3 4">
    <name type="scientific">Ensete ventricosum</name>
    <name type="common">Abyssinian banana</name>
    <name type="synonym">Musa ensete</name>
    <dbReference type="NCBI Taxonomy" id="4639"/>
    <lineage>
        <taxon>Eukaryota</taxon>
        <taxon>Viridiplantae</taxon>
        <taxon>Streptophyta</taxon>
        <taxon>Embryophyta</taxon>
        <taxon>Tracheophyta</taxon>
        <taxon>Spermatophyta</taxon>
        <taxon>Magnoliopsida</taxon>
        <taxon>Liliopsida</taxon>
        <taxon>Zingiberales</taxon>
        <taxon>Musaceae</taxon>
        <taxon>Ensete</taxon>
    </lineage>
</organism>
<name>A0A427BBS7_ENSVE</name>